<organism evidence="1 2">
    <name type="scientific">Vermiconidia calcicola</name>
    <dbReference type="NCBI Taxonomy" id="1690605"/>
    <lineage>
        <taxon>Eukaryota</taxon>
        <taxon>Fungi</taxon>
        <taxon>Dikarya</taxon>
        <taxon>Ascomycota</taxon>
        <taxon>Pezizomycotina</taxon>
        <taxon>Dothideomycetes</taxon>
        <taxon>Dothideomycetidae</taxon>
        <taxon>Mycosphaerellales</taxon>
        <taxon>Extremaceae</taxon>
        <taxon>Vermiconidia</taxon>
    </lineage>
</organism>
<name>A0ACC3MWT5_9PEZI</name>
<protein>
    <submittedName>
        <fullName evidence="1">Uncharacterized protein</fullName>
    </submittedName>
</protein>
<dbReference type="Proteomes" id="UP001281147">
    <property type="component" value="Unassembled WGS sequence"/>
</dbReference>
<accession>A0ACC3MWT5</accession>
<reference evidence="1" key="1">
    <citation type="submission" date="2023-07" db="EMBL/GenBank/DDBJ databases">
        <title>Black Yeasts Isolated from many extreme environments.</title>
        <authorList>
            <person name="Coleine C."/>
            <person name="Stajich J.E."/>
            <person name="Selbmann L."/>
        </authorList>
    </citation>
    <scope>NUCLEOTIDE SEQUENCE</scope>
    <source>
        <strain evidence="1">CCFEE 5714</strain>
    </source>
</reference>
<gene>
    <name evidence="1" type="ORF">LTR37_013915</name>
</gene>
<keyword evidence="2" id="KW-1185">Reference proteome</keyword>
<proteinExistence type="predicted"/>
<comment type="caution">
    <text evidence="1">The sequence shown here is derived from an EMBL/GenBank/DDBJ whole genome shotgun (WGS) entry which is preliminary data.</text>
</comment>
<dbReference type="EMBL" id="JAUTXU010000140">
    <property type="protein sequence ID" value="KAK3704362.1"/>
    <property type="molecule type" value="Genomic_DNA"/>
</dbReference>
<evidence type="ECO:0000313" key="2">
    <source>
        <dbReference type="Proteomes" id="UP001281147"/>
    </source>
</evidence>
<sequence>MRIQSKQYAEWVALQASRTAADPLYTGEHLKDVVEKVNLSPNRQLRATSYRSQGVTPFAHLYNIDAGLGKLKQFTNASDFEDECERHPRGVWHNAGLLFLTGHATPGWLNAIGGEFHIDPLHLVELLGDRTTLRLSTFAFPSIPSASTTVIYLAIPTIGHVEPRKPRISSTDMQRLRGRCTESLRQLARTLHSTVAPGAAVLKRFYLHDPNTFTIEQDITVSIVHNGSRWTVLISCDCSGDGECPDPPLRSRKGYERSQFMLTPVVQLKRGRQPSDNGGNVRRTTLNLPQSLAMLPGNYGQMLDCQLAAQDPFCALYELMNFAASAEAQWVNMIEQHLNEQVELTGHDRYDAPSRADFQHESEILESRIARLKRLLGILDNRDKLDWPQCDNADLQIGAKGYIAELKKDFNYLLNQLLLLLKKSERGKDAVMGNTNTVIAQRALLHNQTLGRLTSMGTWVAMLYVLLSFLTTIFGMNFREFNSGHLSIWIWATTSTAVLLMCLATFLYWRRNWLLGQLYVIKSWLVLR</sequence>
<evidence type="ECO:0000313" key="1">
    <source>
        <dbReference type="EMBL" id="KAK3704362.1"/>
    </source>
</evidence>